<name>A0A9D4F9Z2_DREPO</name>
<protein>
    <submittedName>
        <fullName evidence="2">Uncharacterized protein</fullName>
    </submittedName>
</protein>
<evidence type="ECO:0000313" key="3">
    <source>
        <dbReference type="Proteomes" id="UP000828390"/>
    </source>
</evidence>
<dbReference type="EMBL" id="JAIWYP010000007">
    <property type="protein sequence ID" value="KAH3793618.1"/>
    <property type="molecule type" value="Genomic_DNA"/>
</dbReference>
<gene>
    <name evidence="2" type="ORF">DPMN_147132</name>
</gene>
<feature type="compositionally biased region" description="Polar residues" evidence="1">
    <location>
        <begin position="1"/>
        <end position="14"/>
    </location>
</feature>
<reference evidence="2" key="1">
    <citation type="journal article" date="2019" name="bioRxiv">
        <title>The Genome of the Zebra Mussel, Dreissena polymorpha: A Resource for Invasive Species Research.</title>
        <authorList>
            <person name="McCartney M.A."/>
            <person name="Auch B."/>
            <person name="Kono T."/>
            <person name="Mallez S."/>
            <person name="Zhang Y."/>
            <person name="Obille A."/>
            <person name="Becker A."/>
            <person name="Abrahante J.E."/>
            <person name="Garbe J."/>
            <person name="Badalamenti J.P."/>
            <person name="Herman A."/>
            <person name="Mangelson H."/>
            <person name="Liachko I."/>
            <person name="Sullivan S."/>
            <person name="Sone E.D."/>
            <person name="Koren S."/>
            <person name="Silverstein K.A.T."/>
            <person name="Beckman K.B."/>
            <person name="Gohl D.M."/>
        </authorList>
    </citation>
    <scope>NUCLEOTIDE SEQUENCE</scope>
    <source>
        <strain evidence="2">Duluth1</strain>
        <tissue evidence="2">Whole animal</tissue>
    </source>
</reference>
<reference evidence="2" key="2">
    <citation type="submission" date="2020-11" db="EMBL/GenBank/DDBJ databases">
        <authorList>
            <person name="McCartney M.A."/>
            <person name="Auch B."/>
            <person name="Kono T."/>
            <person name="Mallez S."/>
            <person name="Becker A."/>
            <person name="Gohl D.M."/>
            <person name="Silverstein K.A.T."/>
            <person name="Koren S."/>
            <person name="Bechman K.B."/>
            <person name="Herman A."/>
            <person name="Abrahante J.E."/>
            <person name="Garbe J."/>
        </authorList>
    </citation>
    <scope>NUCLEOTIDE SEQUENCE</scope>
    <source>
        <strain evidence="2">Duluth1</strain>
        <tissue evidence="2">Whole animal</tissue>
    </source>
</reference>
<evidence type="ECO:0000256" key="1">
    <source>
        <dbReference type="SAM" id="MobiDB-lite"/>
    </source>
</evidence>
<comment type="caution">
    <text evidence="2">The sequence shown here is derived from an EMBL/GenBank/DDBJ whole genome shotgun (WGS) entry which is preliminary data.</text>
</comment>
<accession>A0A9D4F9Z2</accession>
<feature type="region of interest" description="Disordered" evidence="1">
    <location>
        <begin position="1"/>
        <end position="56"/>
    </location>
</feature>
<evidence type="ECO:0000313" key="2">
    <source>
        <dbReference type="EMBL" id="KAH3793618.1"/>
    </source>
</evidence>
<proteinExistence type="predicted"/>
<dbReference type="AlphaFoldDB" id="A0A9D4F9Z2"/>
<keyword evidence="3" id="KW-1185">Reference proteome</keyword>
<dbReference type="Proteomes" id="UP000828390">
    <property type="component" value="Unassembled WGS sequence"/>
</dbReference>
<organism evidence="2 3">
    <name type="scientific">Dreissena polymorpha</name>
    <name type="common">Zebra mussel</name>
    <name type="synonym">Mytilus polymorpha</name>
    <dbReference type="NCBI Taxonomy" id="45954"/>
    <lineage>
        <taxon>Eukaryota</taxon>
        <taxon>Metazoa</taxon>
        <taxon>Spiralia</taxon>
        <taxon>Lophotrochozoa</taxon>
        <taxon>Mollusca</taxon>
        <taxon>Bivalvia</taxon>
        <taxon>Autobranchia</taxon>
        <taxon>Heteroconchia</taxon>
        <taxon>Euheterodonta</taxon>
        <taxon>Imparidentia</taxon>
        <taxon>Neoheterodontei</taxon>
        <taxon>Myida</taxon>
        <taxon>Dreissenoidea</taxon>
        <taxon>Dreissenidae</taxon>
        <taxon>Dreissena</taxon>
    </lineage>
</organism>
<sequence length="56" mass="6175">MDRLHQTCSLQSPLQDEPSPVVKPSSDRGPHHGQAAQPVLCESPTQSLFQDGPPRW</sequence>